<sequence length="202" mass="23020">MVGFGMRKFQVLGCRETYSWGSPFLSGVRHQIHQESSSLAEHIEVDPPTIGFLKSEPLPQPSEDKYDLRNLGRPEKWLSSGIDWDTVFQEQLDPFSLVADELSLLADRLRSMVVAEVSNCPKLASAAEYFFKMGVEGKRFRPTHTFCVHGWHNPSLQGDVLAMSLGLFGIQVVGFRLVRSIVPQRKSDFIKFYWIPEKMENI</sequence>
<proteinExistence type="inferred from homology"/>
<keyword evidence="5" id="KW-0460">Magnesium</keyword>
<evidence type="ECO:0000256" key="3">
    <source>
        <dbReference type="ARBA" id="ARBA00022679"/>
    </source>
</evidence>
<evidence type="ECO:0000256" key="2">
    <source>
        <dbReference type="ARBA" id="ARBA00006706"/>
    </source>
</evidence>
<accession>A0A438CIR8</accession>
<keyword evidence="6" id="KW-0414">Isoprene biosynthesis</keyword>
<dbReference type="EMBL" id="QGNW01002207">
    <property type="protein sequence ID" value="RVW23104.1"/>
    <property type="molecule type" value="Genomic_DNA"/>
</dbReference>
<comment type="similarity">
    <text evidence="2">Belongs to the FPP/GGPP synthase family.</text>
</comment>
<organism evidence="7 8">
    <name type="scientific">Vitis vinifera</name>
    <name type="common">Grape</name>
    <dbReference type="NCBI Taxonomy" id="29760"/>
    <lineage>
        <taxon>Eukaryota</taxon>
        <taxon>Viridiplantae</taxon>
        <taxon>Streptophyta</taxon>
        <taxon>Embryophyta</taxon>
        <taxon>Tracheophyta</taxon>
        <taxon>Spermatophyta</taxon>
        <taxon>Magnoliopsida</taxon>
        <taxon>eudicotyledons</taxon>
        <taxon>Gunneridae</taxon>
        <taxon>Pentapetalae</taxon>
        <taxon>rosids</taxon>
        <taxon>Vitales</taxon>
        <taxon>Vitaceae</taxon>
        <taxon>Viteae</taxon>
        <taxon>Vitis</taxon>
    </lineage>
</organism>
<dbReference type="PANTHER" id="PTHR12001">
    <property type="entry name" value="GERANYLGERANYL PYROPHOSPHATE SYNTHASE"/>
    <property type="match status" value="1"/>
</dbReference>
<dbReference type="GO" id="GO:0046872">
    <property type="term" value="F:metal ion binding"/>
    <property type="evidence" value="ECO:0007669"/>
    <property type="project" value="UniProtKB-KW"/>
</dbReference>
<comment type="cofactor">
    <cofactor evidence="1">
        <name>Mg(2+)</name>
        <dbReference type="ChEBI" id="CHEBI:18420"/>
    </cofactor>
</comment>
<dbReference type="PANTHER" id="PTHR12001:SF69">
    <property type="entry name" value="ALL TRANS-POLYPRENYL-DIPHOSPHATE SYNTHASE PDSS1"/>
    <property type="match status" value="1"/>
</dbReference>
<comment type="caution">
    <text evidence="7">The sequence shown here is derived from an EMBL/GenBank/DDBJ whole genome shotgun (WGS) entry which is preliminary data.</text>
</comment>
<evidence type="ECO:0000256" key="4">
    <source>
        <dbReference type="ARBA" id="ARBA00022723"/>
    </source>
</evidence>
<evidence type="ECO:0000256" key="6">
    <source>
        <dbReference type="ARBA" id="ARBA00023229"/>
    </source>
</evidence>
<evidence type="ECO:0000313" key="8">
    <source>
        <dbReference type="Proteomes" id="UP000288805"/>
    </source>
</evidence>
<protein>
    <submittedName>
        <fullName evidence="7">Solanesyl diphosphate synthase 3, chloroplastic/mitochondrial</fullName>
    </submittedName>
</protein>
<reference evidence="7 8" key="1">
    <citation type="journal article" date="2018" name="PLoS Genet.">
        <title>Population sequencing reveals clonal diversity and ancestral inbreeding in the grapevine cultivar Chardonnay.</title>
        <authorList>
            <person name="Roach M.J."/>
            <person name="Johnson D.L."/>
            <person name="Bohlmann J."/>
            <person name="van Vuuren H.J."/>
            <person name="Jones S.J."/>
            <person name="Pretorius I.S."/>
            <person name="Schmidt S.A."/>
            <person name="Borneman A.R."/>
        </authorList>
    </citation>
    <scope>NUCLEOTIDE SEQUENCE [LARGE SCALE GENOMIC DNA]</scope>
    <source>
        <strain evidence="8">cv. Chardonnay</strain>
        <tissue evidence="7">Leaf</tissue>
    </source>
</reference>
<keyword evidence="4" id="KW-0479">Metal-binding</keyword>
<evidence type="ECO:0000313" key="7">
    <source>
        <dbReference type="EMBL" id="RVW23104.1"/>
    </source>
</evidence>
<name>A0A438CIR8_VITVI</name>
<dbReference type="GO" id="GO:0008299">
    <property type="term" value="P:isoprenoid biosynthetic process"/>
    <property type="evidence" value="ECO:0007669"/>
    <property type="project" value="UniProtKB-KW"/>
</dbReference>
<evidence type="ECO:0000256" key="1">
    <source>
        <dbReference type="ARBA" id="ARBA00001946"/>
    </source>
</evidence>
<gene>
    <name evidence="7" type="primary">SPS3_3</name>
    <name evidence="7" type="ORF">CK203_099982</name>
</gene>
<dbReference type="AlphaFoldDB" id="A0A438CIR8"/>
<keyword evidence="3" id="KW-0808">Transferase</keyword>
<dbReference type="Proteomes" id="UP000288805">
    <property type="component" value="Unassembled WGS sequence"/>
</dbReference>
<evidence type="ECO:0000256" key="5">
    <source>
        <dbReference type="ARBA" id="ARBA00022842"/>
    </source>
</evidence>
<dbReference type="Gene3D" id="1.10.600.10">
    <property type="entry name" value="Farnesyl Diphosphate Synthase"/>
    <property type="match status" value="1"/>
</dbReference>
<dbReference type="InterPro" id="IPR008949">
    <property type="entry name" value="Isoprenoid_synthase_dom_sf"/>
</dbReference>
<dbReference type="GO" id="GO:0016740">
    <property type="term" value="F:transferase activity"/>
    <property type="evidence" value="ECO:0007669"/>
    <property type="project" value="UniProtKB-KW"/>
</dbReference>
<dbReference type="GO" id="GO:1901663">
    <property type="term" value="P:quinone biosynthetic process"/>
    <property type="evidence" value="ECO:0007669"/>
    <property type="project" value="UniProtKB-ARBA"/>
</dbReference>